<dbReference type="CDD" id="cd02909">
    <property type="entry name" value="cupin_pirin_N"/>
    <property type="match status" value="1"/>
</dbReference>
<evidence type="ECO:0000259" key="4">
    <source>
        <dbReference type="Pfam" id="PF02678"/>
    </source>
</evidence>
<keyword evidence="3" id="KW-0812">Transmembrane</keyword>
<dbReference type="AlphaFoldDB" id="A0A9Q5HQE9"/>
<evidence type="ECO:0000259" key="5">
    <source>
        <dbReference type="Pfam" id="PF05726"/>
    </source>
</evidence>
<dbReference type="CDD" id="cd02247">
    <property type="entry name" value="cupin_pirin_C"/>
    <property type="match status" value="1"/>
</dbReference>
<feature type="domain" description="Pirin C-terminal" evidence="5">
    <location>
        <begin position="469"/>
        <end position="558"/>
    </location>
</feature>
<dbReference type="PANTHER" id="PTHR13903:SF8">
    <property type="entry name" value="PIRIN"/>
    <property type="match status" value="1"/>
</dbReference>
<reference evidence="6" key="1">
    <citation type="submission" date="2016-06" db="EMBL/GenBank/DDBJ databases">
        <title>Draft Genome sequence of the fungus Inonotus baumii.</title>
        <authorList>
            <person name="Zhu H."/>
            <person name="Lin W."/>
        </authorList>
    </citation>
    <scope>NUCLEOTIDE SEQUENCE</scope>
    <source>
        <strain evidence="6">821</strain>
    </source>
</reference>
<dbReference type="InterPro" id="IPR014710">
    <property type="entry name" value="RmlC-like_jellyroll"/>
</dbReference>
<dbReference type="InterPro" id="IPR008778">
    <property type="entry name" value="Pirin_C_dom"/>
</dbReference>
<feature type="domain" description="Pirin N-terminal" evidence="4">
    <location>
        <begin position="278"/>
        <end position="376"/>
    </location>
</feature>
<keyword evidence="7" id="KW-1185">Reference proteome</keyword>
<evidence type="ECO:0000256" key="2">
    <source>
        <dbReference type="RuleBase" id="RU003457"/>
    </source>
</evidence>
<dbReference type="InterPro" id="IPR001753">
    <property type="entry name" value="Enoyl-CoA_hydra/iso"/>
</dbReference>
<gene>
    <name evidence="6" type="ORF">A7U60_g8759</name>
</gene>
<evidence type="ECO:0000313" key="7">
    <source>
        <dbReference type="Proteomes" id="UP000757232"/>
    </source>
</evidence>
<proteinExistence type="inferred from homology"/>
<organism evidence="6 7">
    <name type="scientific">Sanghuangporus baumii</name>
    <name type="common">Phellinus baumii</name>
    <dbReference type="NCBI Taxonomy" id="108892"/>
    <lineage>
        <taxon>Eukaryota</taxon>
        <taxon>Fungi</taxon>
        <taxon>Dikarya</taxon>
        <taxon>Basidiomycota</taxon>
        <taxon>Agaricomycotina</taxon>
        <taxon>Agaricomycetes</taxon>
        <taxon>Hymenochaetales</taxon>
        <taxon>Hymenochaetaceae</taxon>
        <taxon>Sanghuangporus</taxon>
    </lineage>
</organism>
<dbReference type="CDD" id="cd06558">
    <property type="entry name" value="crotonase-like"/>
    <property type="match status" value="1"/>
</dbReference>
<dbReference type="EMBL" id="LNZH02000216">
    <property type="protein sequence ID" value="OCB84087.1"/>
    <property type="molecule type" value="Genomic_DNA"/>
</dbReference>
<dbReference type="Pfam" id="PF02678">
    <property type="entry name" value="Pirin"/>
    <property type="match status" value="1"/>
</dbReference>
<dbReference type="InterPro" id="IPR003829">
    <property type="entry name" value="Pirin_N_dom"/>
</dbReference>
<dbReference type="InterPro" id="IPR029045">
    <property type="entry name" value="ClpP/crotonase-like_dom_sf"/>
</dbReference>
<dbReference type="Gene3D" id="2.60.120.10">
    <property type="entry name" value="Jelly Rolls"/>
    <property type="match status" value="2"/>
</dbReference>
<comment type="similarity">
    <text evidence="1 2">Belongs to the pirin family.</text>
</comment>
<evidence type="ECO:0000256" key="3">
    <source>
        <dbReference type="SAM" id="Phobius"/>
    </source>
</evidence>
<dbReference type="SUPFAM" id="SSF52096">
    <property type="entry name" value="ClpP/crotonase"/>
    <property type="match status" value="1"/>
</dbReference>
<dbReference type="OrthoDB" id="198735at2759"/>
<feature type="transmembrane region" description="Helical" evidence="3">
    <location>
        <begin position="103"/>
        <end position="123"/>
    </location>
</feature>
<dbReference type="PANTHER" id="PTHR13903">
    <property type="entry name" value="PIRIN-RELATED"/>
    <property type="match status" value="1"/>
</dbReference>
<evidence type="ECO:0000256" key="1">
    <source>
        <dbReference type="ARBA" id="ARBA00008416"/>
    </source>
</evidence>
<sequence>MTTLKTSISAGIATLTFDRPSTLNAITEEDYAALAEELRRIDKQDDVVITLLQATGKWFCAGTDIKAQIQDYGSLQQSREYSTVYDFDESPYPTSKLYMHSKILVAALNGPVMGIAAAFLGHFDLIYCMPNAWLQVPFSFLGVIAEAGSSVSFVNRIGLSKANEVLIFGKRMEAGEMLACGYVNKIFPKQSCESFHGTIRRHLEEQIDGLNPRAMLKIKQLIQFGINEKNSKDANCLQLSVDIIYKNRSLYSTMVAPSISRRAVKKVLSIEQEEGAGARVRRSIGTPALRNLTPFLMLDHFHVSKGAGFPDHPHRGQATVTYILEGSSRHEDSAGHKGTIVAGGVQWMCAGKGIIHAEMPVHALGEPEPRGLQLWVDLPKQYKMVDPSYQELGPEGIPSAYPEGPEGGVEIKVISGNSFGVESPVRPLGGCWFFHVKFKNAQRSIFHELREYNPSRTCQPPFTSLLHEAVGWTTFFYIFKGSVRVGDSDEAIPTYHTVVLSNGEKETGVRLTAAEDNTEIVLVAGEPLDQTVVQYGPFVMTTREEIQQTFMDYQLAKNGFEKSHTWKSEIGSL</sequence>
<dbReference type="Pfam" id="PF00378">
    <property type="entry name" value="ECH_1"/>
    <property type="match status" value="1"/>
</dbReference>
<keyword evidence="3" id="KW-0472">Membrane</keyword>
<dbReference type="Proteomes" id="UP000757232">
    <property type="component" value="Unassembled WGS sequence"/>
</dbReference>
<dbReference type="InterPro" id="IPR011051">
    <property type="entry name" value="RmlC_Cupin_sf"/>
</dbReference>
<evidence type="ECO:0000313" key="6">
    <source>
        <dbReference type="EMBL" id="OCB84087.1"/>
    </source>
</evidence>
<dbReference type="InterPro" id="IPR012093">
    <property type="entry name" value="Pirin"/>
</dbReference>
<dbReference type="SUPFAM" id="SSF51182">
    <property type="entry name" value="RmlC-like cupins"/>
    <property type="match status" value="1"/>
</dbReference>
<protein>
    <submittedName>
        <fullName evidence="6">Pirin domain-containing protein</fullName>
    </submittedName>
</protein>
<dbReference type="Gene3D" id="3.90.226.10">
    <property type="entry name" value="2-enoyl-CoA Hydratase, Chain A, domain 1"/>
    <property type="match status" value="1"/>
</dbReference>
<accession>A0A9Q5HQE9</accession>
<name>A0A9Q5HQE9_SANBA</name>
<keyword evidence="3" id="KW-1133">Transmembrane helix</keyword>
<dbReference type="Pfam" id="PF05726">
    <property type="entry name" value="Pirin_C"/>
    <property type="match status" value="1"/>
</dbReference>
<comment type="caution">
    <text evidence="6">The sequence shown here is derived from an EMBL/GenBank/DDBJ whole genome shotgun (WGS) entry which is preliminary data.</text>
</comment>